<dbReference type="HOGENOM" id="CLU_166881_0_0_6"/>
<dbReference type="AlphaFoldDB" id="B8CMM2"/>
<dbReference type="eggNOG" id="ENOG502ZNZZ">
    <property type="taxonomic scope" value="Bacteria"/>
</dbReference>
<dbReference type="Proteomes" id="UP000000753">
    <property type="component" value="Chromosome"/>
</dbReference>
<dbReference type="EMBL" id="CP000472">
    <property type="protein sequence ID" value="ACJ29412.1"/>
    <property type="molecule type" value="Genomic_DNA"/>
</dbReference>
<organism evidence="1 2">
    <name type="scientific">Shewanella piezotolerans (strain WP3 / JCM 13877)</name>
    <dbReference type="NCBI Taxonomy" id="225849"/>
    <lineage>
        <taxon>Bacteria</taxon>
        <taxon>Pseudomonadati</taxon>
        <taxon>Pseudomonadota</taxon>
        <taxon>Gammaproteobacteria</taxon>
        <taxon>Alteromonadales</taxon>
        <taxon>Shewanellaceae</taxon>
        <taxon>Shewanella</taxon>
    </lineage>
</organism>
<evidence type="ECO:0008006" key="3">
    <source>
        <dbReference type="Google" id="ProtNLM"/>
    </source>
</evidence>
<sequence length="119" mass="12848">MIKVIKIQVFVFICFLILSGCNIANHGSFTSKTYDGAAQSEELVELGAVIGESCQTQFLYLLPIDEGVSTLMAIEQAKQKIAGTVLLADMIIDDTLAIEFGYSEQCIIAHATAMGIANR</sequence>
<proteinExistence type="predicted"/>
<evidence type="ECO:0000313" key="2">
    <source>
        <dbReference type="Proteomes" id="UP000000753"/>
    </source>
</evidence>
<protein>
    <recommendedName>
        <fullName evidence="3">Lipoprotein</fullName>
    </recommendedName>
</protein>
<gene>
    <name evidence="1" type="ordered locus">swp_2680</name>
</gene>
<accession>B8CMM2</accession>
<dbReference type="PROSITE" id="PS51257">
    <property type="entry name" value="PROKAR_LIPOPROTEIN"/>
    <property type="match status" value="1"/>
</dbReference>
<dbReference type="KEGG" id="swp:swp_2680"/>
<evidence type="ECO:0000313" key="1">
    <source>
        <dbReference type="EMBL" id="ACJ29412.1"/>
    </source>
</evidence>
<keyword evidence="2" id="KW-1185">Reference proteome</keyword>
<name>B8CMM2_SHEPW</name>
<reference evidence="1 2" key="1">
    <citation type="journal article" date="2008" name="PLoS ONE">
        <title>Environmental adaptation: genomic analysis of the piezotolerant and psychrotolerant deep-sea iron reducing bacterium Shewanella piezotolerans WP3.</title>
        <authorList>
            <person name="Wang F."/>
            <person name="Wang J."/>
            <person name="Jian H."/>
            <person name="Zhang B."/>
            <person name="Li S."/>
            <person name="Wang F."/>
            <person name="Zeng X."/>
            <person name="Gao L."/>
            <person name="Bartlett D.H."/>
            <person name="Yu J."/>
            <person name="Hu S."/>
            <person name="Xiao X."/>
        </authorList>
    </citation>
    <scope>NUCLEOTIDE SEQUENCE [LARGE SCALE GENOMIC DNA]</scope>
    <source>
        <strain evidence="2">WP3 / JCM 13877</strain>
    </source>
</reference>
<dbReference type="RefSeq" id="WP_020912768.1">
    <property type="nucleotide sequence ID" value="NC_011566.1"/>
</dbReference>